<accession>F0X4C7</accession>
<evidence type="ECO:0000313" key="3">
    <source>
        <dbReference type="EMBL" id="BAJ77448.1"/>
    </source>
</evidence>
<dbReference type="AlphaFoldDB" id="F0X4C7"/>
<dbReference type="EMBL" id="FX115345">
    <property type="protein sequence ID" value="BAJ77448.1"/>
    <property type="molecule type" value="mRNA"/>
</dbReference>
<gene>
    <name evidence="3" type="primary">cgd8_5380</name>
    <name evidence="4" type="ORF">CPATCC_004420</name>
</gene>
<dbReference type="EMBL" id="FX115994">
    <property type="protein sequence ID" value="BAJ78097.1"/>
    <property type="molecule type" value="mRNA"/>
</dbReference>
<feature type="signal peptide" evidence="2">
    <location>
        <begin position="1"/>
        <end position="23"/>
    </location>
</feature>
<sequence>MCTKQSLLVFFIILNVFLQLSENGDRLSLLYGFSIIGLRSAGGCGFRKLFCLGSGDYGEGRLHPTLGPTVDGLRISSPIISKTQSTTAPPSPFPPPSPPPSPLPPPLPPKVRVKKGPSGGSQSQTPSFPLSLPCDETIPGSNLGKCTGNGSKEPSSTDGHLGGRPGSTVSPPPLRVPSLYDNVSDGNVEDSEDGAPKKPPLPANWRLPLNNENHNRASHHHHHHHHQHQHQHQHQHHHHHHHHHQDDCGDGSRPPQKPHLPVGFRLRK</sequence>
<protein>
    <submittedName>
        <fullName evidence="3">Cgd8_5380 protein</fullName>
    </submittedName>
</protein>
<keyword evidence="2" id="KW-0732">Signal</keyword>
<name>F0X4C7_CRYPV</name>
<dbReference type="VEuPathDB" id="CryptoDB:cgd8_5380"/>
<feature type="region of interest" description="Disordered" evidence="1">
    <location>
        <begin position="82"/>
        <end position="268"/>
    </location>
</feature>
<feature type="chain" id="PRO_5007655442" evidence="2">
    <location>
        <begin position="24"/>
        <end position="268"/>
    </location>
</feature>
<reference evidence="3" key="1">
    <citation type="submission" date="2011-02" db="EMBL/GenBank/DDBJ databases">
        <title>Construction and analysis of full-length cDNA library of Cryptosporidium parvum.</title>
        <authorList>
            <person name="Yamagishi J."/>
            <person name="Wakaguri H."/>
            <person name="Sugano S."/>
            <person name="Kawano S."/>
            <person name="Fujisaki K."/>
            <person name="Sugimoto C."/>
            <person name="Watanabe J."/>
            <person name="Suzuki Y."/>
            <person name="Kimata I."/>
            <person name="Xuan X."/>
        </authorList>
    </citation>
    <scope>NUCLEOTIDE SEQUENCE</scope>
    <source>
        <strain evidence="3">HNJ-1</strain>
    </source>
</reference>
<feature type="compositionally biased region" description="Pro residues" evidence="1">
    <location>
        <begin position="89"/>
        <end position="109"/>
    </location>
</feature>
<evidence type="ECO:0000313" key="4">
    <source>
        <dbReference type="EMBL" id="QOY40306.1"/>
    </source>
</evidence>
<dbReference type="Proteomes" id="UP000593906">
    <property type="component" value="Chromosome 8"/>
</dbReference>
<dbReference type="VEuPathDB" id="CryptoDB:CPATCC_0005670"/>
<feature type="compositionally biased region" description="Polar residues" evidence="1">
    <location>
        <begin position="148"/>
        <end position="158"/>
    </location>
</feature>
<evidence type="ECO:0000313" key="5">
    <source>
        <dbReference type="Proteomes" id="UP000593906"/>
    </source>
</evidence>
<dbReference type="EMBL" id="CP044415">
    <property type="protein sequence ID" value="QOY40306.1"/>
    <property type="molecule type" value="Genomic_DNA"/>
</dbReference>
<proteinExistence type="evidence at transcript level"/>
<reference evidence="4 5" key="2">
    <citation type="submission" date="2019-09" db="EMBL/GenBank/DDBJ databases">
        <title>Consistent, comparative and evidence-based genome assembly and annotation for Cryptosporidium parvum, C. hominis and C. tyzzeri.</title>
        <authorList>
            <person name="Baptista R.P."/>
            <person name="Li Y."/>
            <person name="Sateriale A."/>
            <person name="Ansell B."/>
            <person name="Jex A."/>
            <person name="Sanders M."/>
            <person name="Brooks K."/>
            <person name="Tracey A."/>
            <person name="Berriman M."/>
            <person name="Striepen B."/>
            <person name="Cotton J.A."/>
            <person name="Kissinger J.C."/>
        </authorList>
    </citation>
    <scope>NUCLEOTIDE SEQUENCE [LARGE SCALE GENOMIC DNA]</scope>
    <source>
        <strain evidence="4 5">IOWA-ATCC</strain>
    </source>
</reference>
<dbReference type="OMA" id="QHHEHER"/>
<evidence type="ECO:0000256" key="2">
    <source>
        <dbReference type="SAM" id="SignalP"/>
    </source>
</evidence>
<organism evidence="3">
    <name type="scientific">Cryptosporidium parvum</name>
    <dbReference type="NCBI Taxonomy" id="5807"/>
    <lineage>
        <taxon>Eukaryota</taxon>
        <taxon>Sar</taxon>
        <taxon>Alveolata</taxon>
        <taxon>Apicomplexa</taxon>
        <taxon>Conoidasida</taxon>
        <taxon>Coccidia</taxon>
        <taxon>Eucoccidiorida</taxon>
        <taxon>Eimeriorina</taxon>
        <taxon>Cryptosporidiidae</taxon>
        <taxon>Cryptosporidium</taxon>
    </lineage>
</organism>
<feature type="compositionally biased region" description="Basic residues" evidence="1">
    <location>
        <begin position="216"/>
        <end position="243"/>
    </location>
</feature>
<evidence type="ECO:0000256" key="1">
    <source>
        <dbReference type="SAM" id="MobiDB-lite"/>
    </source>
</evidence>